<evidence type="ECO:0000313" key="7">
    <source>
        <dbReference type="Proteomes" id="UP001558652"/>
    </source>
</evidence>
<name>A0ABD0YFK9_9HEMI</name>
<dbReference type="EMBL" id="JBFDAA010000008">
    <property type="protein sequence ID" value="KAL1130091.1"/>
    <property type="molecule type" value="Genomic_DNA"/>
</dbReference>
<feature type="non-terminal residue" evidence="6">
    <location>
        <position position="1"/>
    </location>
</feature>
<reference evidence="6 7" key="1">
    <citation type="submission" date="2024-07" db="EMBL/GenBank/DDBJ databases">
        <title>Chromosome-level genome assembly of the water stick insect Ranatra chinensis (Heteroptera: Nepidae).</title>
        <authorList>
            <person name="Liu X."/>
        </authorList>
    </citation>
    <scope>NUCLEOTIDE SEQUENCE [LARGE SCALE GENOMIC DNA]</scope>
    <source>
        <strain evidence="6">Cailab_2021Rc</strain>
        <tissue evidence="6">Muscle</tissue>
    </source>
</reference>
<keyword evidence="4" id="KW-0539">Nucleus</keyword>
<sequence>RILLLVNYDVDGVCACKILQTLFRCDNTLYTLVPVQGTQDLVESYFKHVEQIKIILMVNCGGNIDIVETLQPDEEIIFFIIDSHKPTDICNIYSSEQVRLLGKPDREEWIPEFSDIFYDEGNDRKTKRRKLDEGAIMKQRERRMWKENRNRLMFEYTQFSFYGRSSSMIIFDILWQLGKDSADALWWAIVGVTYQIVFGLIDEQRYSNELAVLQLHMSRLLTNEPGNENGIRNATPTLKITNNSLHLALYRHWTVQSSLRNSLCTAIKLRLWTMRGEKHLQQLLAEIGLPLSESKQRFCSMDISLRQDFLSMMEKAAENYEIDDLIYTSFTLSYGYRSSYQASDYVYGLLALMDVSSRNKQMGSCFSDALDSLARSKSDLLEVGIEGAKKILCCIFRHVQGLLDMKQIIATGPFLYFALQEGSLDVRMFAQAHFLTMLARCSLRAYHSVSRSKRSSCLPLVASAPAYPENDACIIIGIPPVSEVIPRKYVCA</sequence>
<dbReference type="GO" id="GO:0005634">
    <property type="term" value="C:nucleus"/>
    <property type="evidence" value="ECO:0007669"/>
    <property type="project" value="UniProtKB-SubCell"/>
</dbReference>
<evidence type="ECO:0000256" key="2">
    <source>
        <dbReference type="ARBA" id="ARBA00010727"/>
    </source>
</evidence>
<organism evidence="6 7">
    <name type="scientific">Ranatra chinensis</name>
    <dbReference type="NCBI Taxonomy" id="642074"/>
    <lineage>
        <taxon>Eukaryota</taxon>
        <taxon>Metazoa</taxon>
        <taxon>Ecdysozoa</taxon>
        <taxon>Arthropoda</taxon>
        <taxon>Hexapoda</taxon>
        <taxon>Insecta</taxon>
        <taxon>Pterygota</taxon>
        <taxon>Neoptera</taxon>
        <taxon>Paraneoptera</taxon>
        <taxon>Hemiptera</taxon>
        <taxon>Heteroptera</taxon>
        <taxon>Panheteroptera</taxon>
        <taxon>Nepomorpha</taxon>
        <taxon>Nepidae</taxon>
        <taxon>Ranatrinae</taxon>
        <taxon>Ranatra</taxon>
    </lineage>
</organism>
<evidence type="ECO:0000256" key="4">
    <source>
        <dbReference type="ARBA" id="ARBA00023242"/>
    </source>
</evidence>
<dbReference type="GO" id="GO:0006260">
    <property type="term" value="P:DNA replication"/>
    <property type="evidence" value="ECO:0007669"/>
    <property type="project" value="UniProtKB-KW"/>
</dbReference>
<dbReference type="Pfam" id="PF02724">
    <property type="entry name" value="CDC45"/>
    <property type="match status" value="2"/>
</dbReference>
<comment type="similarity">
    <text evidence="2">Belongs to the CDC45 family.</text>
</comment>
<evidence type="ECO:0000256" key="3">
    <source>
        <dbReference type="ARBA" id="ARBA00022705"/>
    </source>
</evidence>
<comment type="caution">
    <text evidence="6">The sequence shown here is derived from an EMBL/GenBank/DDBJ whole genome shotgun (WGS) entry which is preliminary data.</text>
</comment>
<proteinExistence type="inferred from homology"/>
<keyword evidence="7" id="KW-1185">Reference proteome</keyword>
<accession>A0ABD0YFK9</accession>
<evidence type="ECO:0008006" key="8">
    <source>
        <dbReference type="Google" id="ProtNLM"/>
    </source>
</evidence>
<protein>
    <recommendedName>
        <fullName evidence="8">Cell division control protein 45</fullName>
    </recommendedName>
</protein>
<dbReference type="InterPro" id="IPR003874">
    <property type="entry name" value="CDC45"/>
</dbReference>
<keyword evidence="5" id="KW-0131">Cell cycle</keyword>
<dbReference type="AlphaFoldDB" id="A0ABD0YFK9"/>
<dbReference type="PANTHER" id="PTHR10507">
    <property type="entry name" value="CDC45-RELATED PROTEIN"/>
    <property type="match status" value="1"/>
</dbReference>
<keyword evidence="3" id="KW-0235">DNA replication</keyword>
<dbReference type="Proteomes" id="UP001558652">
    <property type="component" value="Unassembled WGS sequence"/>
</dbReference>
<evidence type="ECO:0000256" key="1">
    <source>
        <dbReference type="ARBA" id="ARBA00004123"/>
    </source>
</evidence>
<dbReference type="PANTHER" id="PTHR10507:SF0">
    <property type="entry name" value="CELL DIVISION CONTROL PROTEIN 45 HOMOLOG"/>
    <property type="match status" value="1"/>
</dbReference>
<evidence type="ECO:0000256" key="5">
    <source>
        <dbReference type="ARBA" id="ARBA00023306"/>
    </source>
</evidence>
<gene>
    <name evidence="6" type="ORF">AAG570_013030</name>
</gene>
<comment type="subcellular location">
    <subcellularLocation>
        <location evidence="1">Nucleus</location>
    </subcellularLocation>
</comment>
<evidence type="ECO:0000313" key="6">
    <source>
        <dbReference type="EMBL" id="KAL1130091.1"/>
    </source>
</evidence>